<proteinExistence type="inferred from homology"/>
<evidence type="ECO:0000256" key="6">
    <source>
        <dbReference type="ARBA" id="ARBA00022843"/>
    </source>
</evidence>
<feature type="domain" description="VHS" evidence="10">
    <location>
        <begin position="15"/>
        <end position="141"/>
    </location>
</feature>
<dbReference type="GO" id="GO:0006893">
    <property type="term" value="P:Golgi to plasma membrane transport"/>
    <property type="evidence" value="ECO:0007669"/>
    <property type="project" value="TreeGrafter"/>
</dbReference>
<dbReference type="SUPFAM" id="SSF89009">
    <property type="entry name" value="GAT-like domain"/>
    <property type="match status" value="1"/>
</dbReference>
<dbReference type="InterPro" id="IPR008942">
    <property type="entry name" value="ENTH_VHS"/>
</dbReference>
<evidence type="ECO:0000256" key="7">
    <source>
        <dbReference type="ARBA" id="ARBA00022927"/>
    </source>
</evidence>
<dbReference type="InterPro" id="IPR008152">
    <property type="entry name" value="Clathrin_a/b/g-adaptin_app_Ig"/>
</dbReference>
<dbReference type="Gene3D" id="1.20.58.160">
    <property type="match status" value="1"/>
</dbReference>
<evidence type="ECO:0000259" key="11">
    <source>
        <dbReference type="PROSITE" id="PS50180"/>
    </source>
</evidence>
<dbReference type="SMART" id="SM00809">
    <property type="entry name" value="Alpha_adaptinC2"/>
    <property type="match status" value="1"/>
</dbReference>
<feature type="region of interest" description="Disordered" evidence="9">
    <location>
        <begin position="364"/>
        <end position="426"/>
    </location>
</feature>
<dbReference type="OrthoDB" id="447025at2759"/>
<dbReference type="InterPro" id="IPR008153">
    <property type="entry name" value="GAE_dom"/>
</dbReference>
<evidence type="ECO:0000313" key="13">
    <source>
        <dbReference type="Proteomes" id="UP000515160"/>
    </source>
</evidence>
<dbReference type="InterPro" id="IPR004152">
    <property type="entry name" value="GAT_dom"/>
</dbReference>
<accession>A0A6P8ZG23</accession>
<dbReference type="RefSeq" id="XP_034119152.1">
    <property type="nucleotide sequence ID" value="XM_034263261.2"/>
</dbReference>
<dbReference type="PROSITE" id="PS50179">
    <property type="entry name" value="VHS"/>
    <property type="match status" value="1"/>
</dbReference>
<comment type="subcellular location">
    <subcellularLocation>
        <location evidence="2">Early endosome membrane</location>
        <topology evidence="2">Peripheral membrane protein</topology>
    </subcellularLocation>
    <subcellularLocation>
        <location evidence="1">Golgi apparatus</location>
        <location evidence="1">trans-Golgi network membrane</location>
        <topology evidence="1">Peripheral membrane protein</topology>
    </subcellularLocation>
</comment>
<evidence type="ECO:0000256" key="9">
    <source>
        <dbReference type="SAM" id="MobiDB-lite"/>
    </source>
</evidence>
<keyword evidence="8" id="KW-0333">Golgi apparatus</keyword>
<gene>
    <name evidence="14" type="primary">LOC117578094</name>
</gene>
<dbReference type="InterPro" id="IPR013041">
    <property type="entry name" value="Clathrin_app_Ig-like_sf"/>
</dbReference>
<dbReference type="CTD" id="31902"/>
<dbReference type="AlphaFoldDB" id="A0A6P8ZG23"/>
<feature type="compositionally biased region" description="Low complexity" evidence="9">
    <location>
        <begin position="409"/>
        <end position="426"/>
    </location>
</feature>
<keyword evidence="4" id="KW-0813">Transport</keyword>
<dbReference type="PANTHER" id="PTHR45905:SF1">
    <property type="entry name" value="GOLGI-LOCALIZED, GAMMA-ADAPTIN EAR CONTAINING, ARF BINDING PROTEIN"/>
    <property type="match status" value="1"/>
</dbReference>
<dbReference type="SUPFAM" id="SSF49348">
    <property type="entry name" value="Clathrin adaptor appendage domain"/>
    <property type="match status" value="1"/>
</dbReference>
<dbReference type="PANTHER" id="PTHR45905">
    <property type="entry name" value="GOLGI-LOCALIZED, GAMMA-ADAPTIN EAR CONTAINING, ARF BINDING PROTEIN"/>
    <property type="match status" value="1"/>
</dbReference>
<dbReference type="Proteomes" id="UP000515160">
    <property type="component" value="Chromosome X"/>
</dbReference>
<keyword evidence="5" id="KW-0967">Endosome</keyword>
<dbReference type="PROSITE" id="PS50180">
    <property type="entry name" value="GAE"/>
    <property type="match status" value="1"/>
</dbReference>
<dbReference type="GeneID" id="117578094"/>
<dbReference type="GO" id="GO:0035091">
    <property type="term" value="F:phosphatidylinositol binding"/>
    <property type="evidence" value="ECO:0007669"/>
    <property type="project" value="InterPro"/>
</dbReference>
<dbReference type="Pfam" id="PF03127">
    <property type="entry name" value="GAT"/>
    <property type="match status" value="1"/>
</dbReference>
<dbReference type="GO" id="GO:0006886">
    <property type="term" value="P:intracellular protein transport"/>
    <property type="evidence" value="ECO:0007669"/>
    <property type="project" value="InterPro"/>
</dbReference>
<dbReference type="GO" id="GO:0031901">
    <property type="term" value="C:early endosome membrane"/>
    <property type="evidence" value="ECO:0007669"/>
    <property type="project" value="UniProtKB-SubCell"/>
</dbReference>
<protein>
    <submittedName>
        <fullName evidence="14">ADP-ribosylation factor-binding protein GGA2</fullName>
    </submittedName>
</protein>
<sequence>MTTDESIMTEMLDRATNPAKESVDELGVQMFCIVVRSNNQLVHKAQEMIVAKVRSSNVTEATRAIALLEECMMQCGDDFQDEASKFRFLNELIRLVSKKYLGAETPHVVKQRIMECLLLWTTEFPQRVKIRDAYDMLRKEGDIDHVQTAAALAKRQSVLSTIDEAMFAKLIKSKDPENFKRANLLLQYRMAQEARRNDLLAQHRIMLQEVQETMQLLNQMLDSYNPSDQDVNETIHELYKSCMKHKPIFQHLPELLGESDSQLIEDTLETNGELVATMTRYKQLVPSPTKSTSTAAAPLASAAATATTTGATASTNAALLNELLGDLLIGEQAGQTPEAAAVQTVNNSKLNVLADLSDIFSSALAESEDKQQQQQQKSAESFPSSELLEPQVLSPKKRNSNGSADESLANGNSNAATAGAAAGGVSSRKMPQIDMLSEEMFQQILPAQDRMASFKRDPEKMTLNDLARERMQEALVTPTPAAAAAAEVTDDVPLLSANASATVVPETREQKEPVEPTPTEAAPVVVEAPPLAPKHLSEIDIELDNVQATGVTRVVLDDDDMHLSLNFTEDRPSRHVSVIVISAQNKSSQLVKDFQFEASVKKPCKVRLLPPTDNAMAAHKSFRPAIPINQVMLLLNPTGNPVDVTCIVGYKLGDDPDPIKESIVAKGIAYVD</sequence>
<evidence type="ECO:0000256" key="8">
    <source>
        <dbReference type="ARBA" id="ARBA00023034"/>
    </source>
</evidence>
<dbReference type="Gene3D" id="2.60.40.1230">
    <property type="match status" value="1"/>
</dbReference>
<dbReference type="SMART" id="SM00288">
    <property type="entry name" value="VHS"/>
    <property type="match status" value="1"/>
</dbReference>
<name>A0A6P8ZG23_DROAB</name>
<dbReference type="InterPro" id="IPR027422">
    <property type="entry name" value="GGA1-3"/>
</dbReference>
<dbReference type="GO" id="GO:0005802">
    <property type="term" value="C:trans-Golgi network"/>
    <property type="evidence" value="ECO:0007669"/>
    <property type="project" value="InterPro"/>
</dbReference>
<dbReference type="GO" id="GO:0031267">
    <property type="term" value="F:small GTPase binding"/>
    <property type="evidence" value="ECO:0007669"/>
    <property type="project" value="InterPro"/>
</dbReference>
<dbReference type="GO" id="GO:0043130">
    <property type="term" value="F:ubiquitin binding"/>
    <property type="evidence" value="ECO:0007669"/>
    <property type="project" value="InterPro"/>
</dbReference>
<dbReference type="GO" id="GO:0034394">
    <property type="term" value="P:protein localization to cell surface"/>
    <property type="evidence" value="ECO:0007669"/>
    <property type="project" value="TreeGrafter"/>
</dbReference>
<dbReference type="Pfam" id="PF00790">
    <property type="entry name" value="VHS"/>
    <property type="match status" value="1"/>
</dbReference>
<evidence type="ECO:0000313" key="14">
    <source>
        <dbReference type="RefSeq" id="XP_034119152.1"/>
    </source>
</evidence>
<organism evidence="13 14">
    <name type="scientific">Drosophila albomicans</name>
    <name type="common">Fruit fly</name>
    <dbReference type="NCBI Taxonomy" id="7291"/>
    <lineage>
        <taxon>Eukaryota</taxon>
        <taxon>Metazoa</taxon>
        <taxon>Ecdysozoa</taxon>
        <taxon>Arthropoda</taxon>
        <taxon>Hexapoda</taxon>
        <taxon>Insecta</taxon>
        <taxon>Pterygota</taxon>
        <taxon>Neoptera</taxon>
        <taxon>Endopterygota</taxon>
        <taxon>Diptera</taxon>
        <taxon>Brachycera</taxon>
        <taxon>Muscomorpha</taxon>
        <taxon>Ephydroidea</taxon>
        <taxon>Drosophilidae</taxon>
        <taxon>Drosophila</taxon>
    </lineage>
</organism>
<keyword evidence="6" id="KW-0832">Ubl conjugation</keyword>
<dbReference type="Gene3D" id="1.25.40.90">
    <property type="match status" value="1"/>
</dbReference>
<keyword evidence="7" id="KW-0653">Protein transport</keyword>
<feature type="domain" description="GAT" evidence="12">
    <location>
        <begin position="160"/>
        <end position="286"/>
    </location>
</feature>
<dbReference type="SUPFAM" id="SSF48464">
    <property type="entry name" value="ENTH/VHS domain"/>
    <property type="match status" value="1"/>
</dbReference>
<comment type="similarity">
    <text evidence="3">Belongs to the GGA protein family.</text>
</comment>
<reference evidence="14" key="1">
    <citation type="submission" date="2025-08" db="UniProtKB">
        <authorList>
            <consortium name="RefSeq"/>
        </authorList>
    </citation>
    <scope>IDENTIFICATION</scope>
    <source>
        <strain evidence="14">15112-1751.03</strain>
        <tissue evidence="14">Whole Adult</tissue>
    </source>
</reference>
<dbReference type="InterPro" id="IPR002014">
    <property type="entry name" value="VHS_dom"/>
</dbReference>
<evidence type="ECO:0000256" key="4">
    <source>
        <dbReference type="ARBA" id="ARBA00022448"/>
    </source>
</evidence>
<evidence type="ECO:0000256" key="5">
    <source>
        <dbReference type="ARBA" id="ARBA00022753"/>
    </source>
</evidence>
<evidence type="ECO:0000259" key="12">
    <source>
        <dbReference type="PROSITE" id="PS50909"/>
    </source>
</evidence>
<dbReference type="InterPro" id="IPR038425">
    <property type="entry name" value="GAT_sf"/>
</dbReference>
<dbReference type="Pfam" id="PF02883">
    <property type="entry name" value="Alpha_adaptinC2"/>
    <property type="match status" value="1"/>
</dbReference>
<evidence type="ECO:0000256" key="3">
    <source>
        <dbReference type="ARBA" id="ARBA00008099"/>
    </source>
</evidence>
<feature type="domain" description="GAE" evidence="11">
    <location>
        <begin position="548"/>
        <end position="667"/>
    </location>
</feature>
<dbReference type="PROSITE" id="PS50909">
    <property type="entry name" value="GAT"/>
    <property type="match status" value="1"/>
</dbReference>
<evidence type="ECO:0000256" key="1">
    <source>
        <dbReference type="ARBA" id="ARBA00004150"/>
    </source>
</evidence>
<dbReference type="CDD" id="cd03567">
    <property type="entry name" value="VHS_GGA_metazoan"/>
    <property type="match status" value="1"/>
</dbReference>
<evidence type="ECO:0000259" key="10">
    <source>
        <dbReference type="PROSITE" id="PS50179"/>
    </source>
</evidence>
<evidence type="ECO:0000256" key="2">
    <source>
        <dbReference type="ARBA" id="ARBA00004220"/>
    </source>
</evidence>
<keyword evidence="13" id="KW-1185">Reference proteome</keyword>